<feature type="region of interest" description="Disordered" evidence="1">
    <location>
        <begin position="30"/>
        <end position="55"/>
    </location>
</feature>
<gene>
    <name evidence="3" type="ORF">JFN91_17715</name>
</gene>
<feature type="domain" description="PKD" evidence="2">
    <location>
        <begin position="46"/>
        <end position="89"/>
    </location>
</feature>
<dbReference type="InterPro" id="IPR013783">
    <property type="entry name" value="Ig-like_fold"/>
</dbReference>
<dbReference type="Gene3D" id="2.60.40.10">
    <property type="entry name" value="Immunoglobulins"/>
    <property type="match status" value="1"/>
</dbReference>
<accession>A0ABS0YIC7</accession>
<dbReference type="InterPro" id="IPR000601">
    <property type="entry name" value="PKD_dom"/>
</dbReference>
<dbReference type="Proteomes" id="UP000614714">
    <property type="component" value="Unassembled WGS sequence"/>
</dbReference>
<evidence type="ECO:0000313" key="4">
    <source>
        <dbReference type="Proteomes" id="UP000614714"/>
    </source>
</evidence>
<dbReference type="InterPro" id="IPR035986">
    <property type="entry name" value="PKD_dom_sf"/>
</dbReference>
<dbReference type="Pfam" id="PF18911">
    <property type="entry name" value="PKD_4"/>
    <property type="match status" value="1"/>
</dbReference>
<dbReference type="CDD" id="cd00146">
    <property type="entry name" value="PKD"/>
    <property type="match status" value="1"/>
</dbReference>
<dbReference type="SUPFAM" id="SSF49299">
    <property type="entry name" value="PKD domain"/>
    <property type="match status" value="1"/>
</dbReference>
<keyword evidence="4" id="KW-1185">Reference proteome</keyword>
<reference evidence="3 4" key="1">
    <citation type="submission" date="2020-12" db="EMBL/GenBank/DDBJ databases">
        <title>Geomonas sp. Red421, isolated from paddy soil.</title>
        <authorList>
            <person name="Xu Z."/>
            <person name="Zhang Z."/>
            <person name="Masuda Y."/>
            <person name="Itoh H."/>
            <person name="Senoo K."/>
        </authorList>
    </citation>
    <scope>NUCLEOTIDE SEQUENCE [LARGE SCALE GENOMIC DNA]</scope>
    <source>
        <strain evidence="3 4">Red421</strain>
    </source>
</reference>
<feature type="compositionally biased region" description="Basic residues" evidence="1">
    <location>
        <begin position="30"/>
        <end position="43"/>
    </location>
</feature>
<name>A0ABS0YIC7_9BACT</name>
<dbReference type="EMBL" id="JAEMHL010000011">
    <property type="protein sequence ID" value="MBJ6752056.1"/>
    <property type="molecule type" value="Genomic_DNA"/>
</dbReference>
<comment type="caution">
    <text evidence="3">The sequence shown here is derived from an EMBL/GenBank/DDBJ whole genome shotgun (WGS) entry which is preliminary data.</text>
</comment>
<proteinExistence type="predicted"/>
<sequence>MGIAEPPPGGRDAGGRHQRDQCLALLDRQQRRRRRHSRYRRRLQPATEKNPVHVYSTPGSYTVSLTATSQTGSSTRTKAGYISVLTCSNPPVRVQSSPTVLFADPFAALLQAIDDDVVQLQGVPFAGDLTFDRDIRVRLQGGYDCAYNATAGGAVLTGKLTVTKGTLRLDGVRLR</sequence>
<dbReference type="PROSITE" id="PS50093">
    <property type="entry name" value="PKD"/>
    <property type="match status" value="1"/>
</dbReference>
<protein>
    <submittedName>
        <fullName evidence="3">PKD domain-containing protein</fullName>
    </submittedName>
</protein>
<evidence type="ECO:0000259" key="2">
    <source>
        <dbReference type="PROSITE" id="PS50093"/>
    </source>
</evidence>
<evidence type="ECO:0000256" key="1">
    <source>
        <dbReference type="SAM" id="MobiDB-lite"/>
    </source>
</evidence>
<organism evidence="3 4">
    <name type="scientific">Geomonas anaerohicana</name>
    <dbReference type="NCBI Taxonomy" id="2798583"/>
    <lineage>
        <taxon>Bacteria</taxon>
        <taxon>Pseudomonadati</taxon>
        <taxon>Thermodesulfobacteriota</taxon>
        <taxon>Desulfuromonadia</taxon>
        <taxon>Geobacterales</taxon>
        <taxon>Geobacteraceae</taxon>
        <taxon>Geomonas</taxon>
    </lineage>
</organism>
<evidence type="ECO:0000313" key="3">
    <source>
        <dbReference type="EMBL" id="MBJ6752056.1"/>
    </source>
</evidence>